<dbReference type="RefSeq" id="WP_140740334.1">
    <property type="nucleotide sequence ID" value="NZ_RCZM01000003.1"/>
</dbReference>
<dbReference type="EC" id="2.7.13.3" evidence="2"/>
<keyword evidence="7" id="KW-0067">ATP-binding</keyword>
<dbReference type="InterPro" id="IPR036890">
    <property type="entry name" value="HATPase_C_sf"/>
</dbReference>
<evidence type="ECO:0000256" key="4">
    <source>
        <dbReference type="ARBA" id="ARBA00023012"/>
    </source>
</evidence>
<proteinExistence type="predicted"/>
<dbReference type="AlphaFoldDB" id="A0A502CZI7"/>
<reference evidence="7 8" key="1">
    <citation type="journal article" date="2019" name="Environ. Microbiol.">
        <title>Species interactions and distinct microbial communities in high Arctic permafrost affected cryosols are associated with the CH4 and CO2 gas fluxes.</title>
        <authorList>
            <person name="Altshuler I."/>
            <person name="Hamel J."/>
            <person name="Turney S."/>
            <person name="Magnuson E."/>
            <person name="Levesque R."/>
            <person name="Greer C."/>
            <person name="Whyte L.G."/>
        </authorList>
    </citation>
    <scope>NUCLEOTIDE SEQUENCE [LARGE SCALE GENOMIC DNA]</scope>
    <source>
        <strain evidence="7 8">S9.3A</strain>
    </source>
</reference>
<dbReference type="Pfam" id="PF02518">
    <property type="entry name" value="HATPase_c"/>
    <property type="match status" value="1"/>
</dbReference>
<dbReference type="Gene3D" id="3.30.565.10">
    <property type="entry name" value="Histidine kinase-like ATPase, C-terminal domain"/>
    <property type="match status" value="1"/>
</dbReference>
<sequence length="481" mass="51159">MGAEQGTSAEPGKGAESGKGAAVLRGLALFDGLSNDQLDRLWSAGSEWPFESGDVPFSEGKPADFWWVLLDGSLSLVRRVGHQETELGVMSNPGQWAGGFQAWDAHGVYMATARGVAPGRLLRVPAEALGEVAREWFPFGVHLIAGLVNTVRSIEAKARQRESLVALGTLAAGLAHEINNPASAATRAVDALDHATEALLSSLRRLGESSMTAEQFVALDTLRRGIATGGEELDALGIADREEELSEWLVSHDIDRDWVIAPPFAAAGAGVELFGRAAAELKPRQLEAGLEWVGSSLTVVSLLGEIREATHRVSELVAAVRSYSQLDRALVQQTDVTEGLESTLVMLGHKLRGRVTVVRDYAEDLPVVEAIPGELNQVWTNLVDNAVDAMEGSGTLRITVRGVEDGVVVEIADTGPGVADDVAAHAFEPFFTTKDVGKGTGLGLDISRRIVVERHGGDISLESRDDGAVVVVRLPLRPAES</sequence>
<evidence type="ECO:0000259" key="6">
    <source>
        <dbReference type="PROSITE" id="PS50109"/>
    </source>
</evidence>
<dbReference type="InterPro" id="IPR005467">
    <property type="entry name" value="His_kinase_dom"/>
</dbReference>
<keyword evidence="3" id="KW-0418">Kinase</keyword>
<dbReference type="InterPro" id="IPR014710">
    <property type="entry name" value="RmlC-like_jellyroll"/>
</dbReference>
<dbReference type="GO" id="GO:0004673">
    <property type="term" value="F:protein histidine kinase activity"/>
    <property type="evidence" value="ECO:0007669"/>
    <property type="project" value="UniProtKB-EC"/>
</dbReference>
<dbReference type="SUPFAM" id="SSF55874">
    <property type="entry name" value="ATPase domain of HSP90 chaperone/DNA topoisomerase II/histidine kinase"/>
    <property type="match status" value="1"/>
</dbReference>
<dbReference type="Proteomes" id="UP000317722">
    <property type="component" value="Unassembled WGS sequence"/>
</dbReference>
<evidence type="ECO:0000256" key="1">
    <source>
        <dbReference type="ARBA" id="ARBA00000085"/>
    </source>
</evidence>
<dbReference type="Gene3D" id="2.60.120.10">
    <property type="entry name" value="Jelly Rolls"/>
    <property type="match status" value="1"/>
</dbReference>
<dbReference type="Gene3D" id="1.10.287.130">
    <property type="match status" value="1"/>
</dbReference>
<gene>
    <name evidence="7" type="ORF">EAH86_10795</name>
</gene>
<dbReference type="GO" id="GO:0005524">
    <property type="term" value="F:ATP binding"/>
    <property type="evidence" value="ECO:0007669"/>
    <property type="project" value="UniProtKB-KW"/>
</dbReference>
<dbReference type="PANTHER" id="PTHR43065:SF48">
    <property type="entry name" value="HISTIDINE KINASE"/>
    <property type="match status" value="1"/>
</dbReference>
<dbReference type="PANTHER" id="PTHR43065">
    <property type="entry name" value="SENSOR HISTIDINE KINASE"/>
    <property type="match status" value="1"/>
</dbReference>
<dbReference type="PROSITE" id="PS50042">
    <property type="entry name" value="CNMP_BINDING_3"/>
    <property type="match status" value="1"/>
</dbReference>
<dbReference type="InterPro" id="IPR004358">
    <property type="entry name" value="Sig_transdc_His_kin-like_C"/>
</dbReference>
<dbReference type="InterPro" id="IPR018490">
    <property type="entry name" value="cNMP-bd_dom_sf"/>
</dbReference>
<dbReference type="PRINTS" id="PR00344">
    <property type="entry name" value="BCTRLSENSOR"/>
</dbReference>
<accession>A0A502CZI7</accession>
<organism evidence="7 8">
    <name type="scientific">Pedococcus bigeumensis</name>
    <dbReference type="NCBI Taxonomy" id="433644"/>
    <lineage>
        <taxon>Bacteria</taxon>
        <taxon>Bacillati</taxon>
        <taxon>Actinomycetota</taxon>
        <taxon>Actinomycetes</taxon>
        <taxon>Micrococcales</taxon>
        <taxon>Intrasporangiaceae</taxon>
        <taxon>Pedococcus</taxon>
    </lineage>
</organism>
<dbReference type="EMBL" id="RCZM01000003">
    <property type="protein sequence ID" value="TPG17236.1"/>
    <property type="molecule type" value="Genomic_DNA"/>
</dbReference>
<dbReference type="PROSITE" id="PS50109">
    <property type="entry name" value="HIS_KIN"/>
    <property type="match status" value="1"/>
</dbReference>
<keyword evidence="4" id="KW-0902">Two-component regulatory system</keyword>
<keyword evidence="7" id="KW-0547">Nucleotide-binding</keyword>
<dbReference type="SMART" id="SM00387">
    <property type="entry name" value="HATPase_c"/>
    <property type="match status" value="1"/>
</dbReference>
<dbReference type="CDD" id="cd00038">
    <property type="entry name" value="CAP_ED"/>
    <property type="match status" value="1"/>
</dbReference>
<protein>
    <recommendedName>
        <fullName evidence="2">histidine kinase</fullName>
        <ecNumber evidence="2">2.7.13.3</ecNumber>
    </recommendedName>
</protein>
<evidence type="ECO:0000256" key="3">
    <source>
        <dbReference type="ARBA" id="ARBA00022777"/>
    </source>
</evidence>
<name>A0A502CZI7_9MICO</name>
<evidence type="ECO:0000256" key="2">
    <source>
        <dbReference type="ARBA" id="ARBA00012438"/>
    </source>
</evidence>
<dbReference type="Pfam" id="PF00027">
    <property type="entry name" value="cNMP_binding"/>
    <property type="match status" value="1"/>
</dbReference>
<evidence type="ECO:0000313" key="8">
    <source>
        <dbReference type="Proteomes" id="UP000317722"/>
    </source>
</evidence>
<dbReference type="SUPFAM" id="SSF51206">
    <property type="entry name" value="cAMP-binding domain-like"/>
    <property type="match status" value="1"/>
</dbReference>
<comment type="caution">
    <text evidence="7">The sequence shown here is derived from an EMBL/GenBank/DDBJ whole genome shotgun (WGS) entry which is preliminary data.</text>
</comment>
<feature type="domain" description="Cyclic nucleotide-binding" evidence="5">
    <location>
        <begin position="29"/>
        <end position="91"/>
    </location>
</feature>
<evidence type="ECO:0000259" key="5">
    <source>
        <dbReference type="PROSITE" id="PS50042"/>
    </source>
</evidence>
<feature type="domain" description="Histidine kinase" evidence="6">
    <location>
        <begin position="306"/>
        <end position="478"/>
    </location>
</feature>
<dbReference type="OrthoDB" id="1931120at2"/>
<keyword evidence="3" id="KW-0808">Transferase</keyword>
<dbReference type="InterPro" id="IPR000595">
    <property type="entry name" value="cNMP-bd_dom"/>
</dbReference>
<dbReference type="GO" id="GO:0000160">
    <property type="term" value="P:phosphorelay signal transduction system"/>
    <property type="evidence" value="ECO:0007669"/>
    <property type="project" value="UniProtKB-KW"/>
</dbReference>
<comment type="catalytic activity">
    <reaction evidence="1">
        <text>ATP + protein L-histidine = ADP + protein N-phospho-L-histidine.</text>
        <dbReference type="EC" id="2.7.13.3"/>
    </reaction>
</comment>
<evidence type="ECO:0000313" key="7">
    <source>
        <dbReference type="EMBL" id="TPG17236.1"/>
    </source>
</evidence>
<dbReference type="InterPro" id="IPR003594">
    <property type="entry name" value="HATPase_dom"/>
</dbReference>
<keyword evidence="8" id="KW-1185">Reference proteome</keyword>